<feature type="transmembrane region" description="Helical" evidence="1">
    <location>
        <begin position="12"/>
        <end position="32"/>
    </location>
</feature>
<keyword evidence="1" id="KW-0472">Membrane</keyword>
<dbReference type="Pfam" id="PF04367">
    <property type="entry name" value="DUF502"/>
    <property type="match status" value="1"/>
</dbReference>
<comment type="caution">
    <text evidence="2">The sequence shown here is derived from an EMBL/GenBank/DDBJ whole genome shotgun (WGS) entry which is preliminary data.</text>
</comment>
<dbReference type="InterPro" id="IPR007462">
    <property type="entry name" value="COV1-like"/>
</dbReference>
<feature type="transmembrane region" description="Helical" evidence="1">
    <location>
        <begin position="63"/>
        <end position="83"/>
    </location>
</feature>
<evidence type="ECO:0000256" key="1">
    <source>
        <dbReference type="SAM" id="Phobius"/>
    </source>
</evidence>
<evidence type="ECO:0000313" key="2">
    <source>
        <dbReference type="EMBL" id="MFD1647176.1"/>
    </source>
</evidence>
<sequence length="217" mass="23265">MSSWKRDFASGLIVVLPVLVSAYVIAWLYGVISAITPQRVIKVGLLTDLGVSSAVANALVEPLRVLVVLAVFVVFVFSVGYLMRTAVGNLAEGLIDNMANRVPGLRVVYNASKMAAETALGGTDSLQTPVRVEPWQGMRMTAFKTGKSTEDGREVVFLPTAPNITTGFVIEVDPADIEETDERVEDALTRILSAGFGDSDRMGGSAVEDLVEVEDDE</sequence>
<dbReference type="AlphaFoldDB" id="A0ABD6DQT0"/>
<reference evidence="2 3" key="1">
    <citation type="journal article" date="2019" name="Int. J. Syst. Evol. Microbiol.">
        <title>The Global Catalogue of Microorganisms (GCM) 10K type strain sequencing project: providing services to taxonomists for standard genome sequencing and annotation.</title>
        <authorList>
            <consortium name="The Broad Institute Genomics Platform"/>
            <consortium name="The Broad Institute Genome Sequencing Center for Infectious Disease"/>
            <person name="Wu L."/>
            <person name="Ma J."/>
        </authorList>
    </citation>
    <scope>NUCLEOTIDE SEQUENCE [LARGE SCALE GENOMIC DNA]</scope>
    <source>
        <strain evidence="2 3">CGMCC 1.10390</strain>
    </source>
</reference>
<dbReference type="Proteomes" id="UP001597034">
    <property type="component" value="Unassembled WGS sequence"/>
</dbReference>
<dbReference type="EMBL" id="JBHUDO010000003">
    <property type="protein sequence ID" value="MFD1647176.1"/>
    <property type="molecule type" value="Genomic_DNA"/>
</dbReference>
<organism evidence="2 3">
    <name type="scientific">Haloarchaeobius litoreus</name>
    <dbReference type="NCBI Taxonomy" id="755306"/>
    <lineage>
        <taxon>Archaea</taxon>
        <taxon>Methanobacteriati</taxon>
        <taxon>Methanobacteriota</taxon>
        <taxon>Stenosarchaea group</taxon>
        <taxon>Halobacteria</taxon>
        <taxon>Halobacteriales</taxon>
        <taxon>Halorubellaceae</taxon>
        <taxon>Haloarchaeobius</taxon>
    </lineage>
</organism>
<gene>
    <name evidence="2" type="ORF">ACFSBL_15915</name>
</gene>
<dbReference type="RefSeq" id="WP_256400764.1">
    <property type="nucleotide sequence ID" value="NZ_JANHJR010000003.1"/>
</dbReference>
<proteinExistence type="predicted"/>
<protein>
    <submittedName>
        <fullName evidence="2">DUF502 domain-containing protein</fullName>
    </submittedName>
</protein>
<dbReference type="PANTHER" id="PTHR31876">
    <property type="entry name" value="COV-LIKE PROTEIN 1"/>
    <property type="match status" value="1"/>
</dbReference>
<evidence type="ECO:0000313" key="3">
    <source>
        <dbReference type="Proteomes" id="UP001597034"/>
    </source>
</evidence>
<keyword evidence="3" id="KW-1185">Reference proteome</keyword>
<dbReference type="PANTHER" id="PTHR31876:SF26">
    <property type="entry name" value="PROTEIN LIKE COV 2"/>
    <property type="match status" value="1"/>
</dbReference>
<keyword evidence="1" id="KW-0812">Transmembrane</keyword>
<name>A0ABD6DQT0_9EURY</name>
<keyword evidence="1" id="KW-1133">Transmembrane helix</keyword>
<accession>A0ABD6DQT0</accession>